<comment type="similarity">
    <text evidence="1">Belongs to the peptidase C19 family.</text>
</comment>
<dbReference type="EnsemblMetazoa" id="XM_022792376">
    <property type="protein sequence ID" value="XP_022648111"/>
    <property type="gene ID" value="LOC111244859"/>
</dbReference>
<organism evidence="6 7">
    <name type="scientific">Varroa destructor</name>
    <name type="common">Honeybee mite</name>
    <dbReference type="NCBI Taxonomy" id="109461"/>
    <lineage>
        <taxon>Eukaryota</taxon>
        <taxon>Metazoa</taxon>
        <taxon>Ecdysozoa</taxon>
        <taxon>Arthropoda</taxon>
        <taxon>Chelicerata</taxon>
        <taxon>Arachnida</taxon>
        <taxon>Acari</taxon>
        <taxon>Parasitiformes</taxon>
        <taxon>Mesostigmata</taxon>
        <taxon>Gamasina</taxon>
        <taxon>Dermanyssoidea</taxon>
        <taxon>Varroidae</taxon>
        <taxon>Varroa</taxon>
    </lineage>
</organism>
<dbReference type="InterPro" id="IPR001394">
    <property type="entry name" value="Peptidase_C19_UCH"/>
</dbReference>
<dbReference type="Pfam" id="PF00443">
    <property type="entry name" value="UCH"/>
    <property type="match status" value="1"/>
</dbReference>
<dbReference type="RefSeq" id="XP_022648101.1">
    <property type="nucleotide sequence ID" value="XM_022792366.1"/>
</dbReference>
<feature type="compositionally biased region" description="Low complexity" evidence="4">
    <location>
        <begin position="1174"/>
        <end position="1193"/>
    </location>
</feature>
<dbReference type="PROSITE" id="PS50235">
    <property type="entry name" value="USP_3"/>
    <property type="match status" value="1"/>
</dbReference>
<proteinExistence type="inferred from homology"/>
<keyword evidence="2" id="KW-0833">Ubl conjugation pathway</keyword>
<evidence type="ECO:0000256" key="3">
    <source>
        <dbReference type="ARBA" id="ARBA00022801"/>
    </source>
</evidence>
<dbReference type="FunFam" id="3.90.70.10:FF:000041">
    <property type="entry name" value="Inactive ubiquitin carboxyl-terminal hydrolase 53"/>
    <property type="match status" value="1"/>
</dbReference>
<dbReference type="RefSeq" id="XP_022648138.1">
    <property type="nucleotide sequence ID" value="XM_022792403.1"/>
</dbReference>
<dbReference type="KEGG" id="vde:111244859"/>
<feature type="region of interest" description="Disordered" evidence="4">
    <location>
        <begin position="560"/>
        <end position="579"/>
    </location>
</feature>
<feature type="compositionally biased region" description="Basic and acidic residues" evidence="4">
    <location>
        <begin position="1139"/>
        <end position="1152"/>
    </location>
</feature>
<feature type="region of interest" description="Disordered" evidence="4">
    <location>
        <begin position="797"/>
        <end position="841"/>
    </location>
</feature>
<keyword evidence="3" id="KW-0378">Hydrolase</keyword>
<keyword evidence="7" id="KW-1185">Reference proteome</keyword>
<dbReference type="RefSeq" id="XP_022648146.1">
    <property type="nucleotide sequence ID" value="XM_022792411.1"/>
</dbReference>
<dbReference type="EnsemblMetazoa" id="XM_022792352">
    <property type="protein sequence ID" value="XP_022648087"/>
    <property type="gene ID" value="LOC111244859"/>
</dbReference>
<dbReference type="SUPFAM" id="SSF54001">
    <property type="entry name" value="Cysteine proteinases"/>
    <property type="match status" value="1"/>
</dbReference>
<dbReference type="FunCoup" id="A0A7M7J842">
    <property type="interactions" value="1"/>
</dbReference>
<evidence type="ECO:0000256" key="4">
    <source>
        <dbReference type="SAM" id="MobiDB-lite"/>
    </source>
</evidence>
<dbReference type="EnsemblMetazoa" id="XM_022792420">
    <property type="protein sequence ID" value="XP_022648155"/>
    <property type="gene ID" value="LOC111244859"/>
</dbReference>
<dbReference type="CTD" id="31339"/>
<feature type="compositionally biased region" description="Basic and acidic residues" evidence="4">
    <location>
        <begin position="1296"/>
        <end position="1305"/>
    </location>
</feature>
<dbReference type="EnsemblMetazoa" id="XM_022792366">
    <property type="protein sequence ID" value="XP_022648101"/>
    <property type="gene ID" value="LOC111244859"/>
</dbReference>
<evidence type="ECO:0000313" key="6">
    <source>
        <dbReference type="EnsemblMetazoa" id="XP_022648155"/>
    </source>
</evidence>
<feature type="compositionally biased region" description="Polar residues" evidence="4">
    <location>
        <begin position="900"/>
        <end position="911"/>
    </location>
</feature>
<dbReference type="PANTHER" id="PTHR22975">
    <property type="entry name" value="UBIQUITIN SPECIFIC PROTEINASE"/>
    <property type="match status" value="1"/>
</dbReference>
<dbReference type="RefSeq" id="XP_022648128.1">
    <property type="nucleotide sequence ID" value="XM_022792393.1"/>
</dbReference>
<dbReference type="RefSeq" id="XP_022648155.1">
    <property type="nucleotide sequence ID" value="XM_022792420.1"/>
</dbReference>
<dbReference type="EnsemblMetazoa" id="XM_022792386">
    <property type="protein sequence ID" value="XP_022648121"/>
    <property type="gene ID" value="LOC111244859"/>
</dbReference>
<dbReference type="InterPro" id="IPR052398">
    <property type="entry name" value="Ubiquitin_hydrolase_53/54"/>
</dbReference>
<feature type="region of interest" description="Disordered" evidence="4">
    <location>
        <begin position="54"/>
        <end position="83"/>
    </location>
</feature>
<dbReference type="EnsemblMetazoa" id="XM_022792403">
    <property type="protein sequence ID" value="XP_022648138"/>
    <property type="gene ID" value="LOC111244859"/>
</dbReference>
<dbReference type="RefSeq" id="XP_022648092.1">
    <property type="nucleotide sequence ID" value="XM_022792357.1"/>
</dbReference>
<name>A0A7M7J842_VARDE</name>
<evidence type="ECO:0000259" key="5">
    <source>
        <dbReference type="PROSITE" id="PS50235"/>
    </source>
</evidence>
<feature type="region of interest" description="Disordered" evidence="4">
    <location>
        <begin position="1296"/>
        <end position="1317"/>
    </location>
</feature>
<dbReference type="InterPro" id="IPR028889">
    <property type="entry name" value="USP"/>
</dbReference>
<dbReference type="RefSeq" id="XP_022648087.1">
    <property type="nucleotide sequence ID" value="XM_022792352.1"/>
</dbReference>
<feature type="region of interest" description="Disordered" evidence="4">
    <location>
        <begin position="1081"/>
        <end position="1115"/>
    </location>
</feature>
<dbReference type="RefSeq" id="XP_022648165.1">
    <property type="nucleotide sequence ID" value="XM_022792430.1"/>
</dbReference>
<feature type="compositionally biased region" description="Pro residues" evidence="4">
    <location>
        <begin position="1153"/>
        <end position="1173"/>
    </location>
</feature>
<dbReference type="OrthoDB" id="205782at2759"/>
<sequence length="1423" mass="157533">MSGLGPATAGPPSSGPAAPVNASRLSKIIGGLQMPSVVNGFSIGITNELHQRQLQTKLQSHQQQSTQQQRTPQVPGPPSTPVVQITSPQAAFKHLMTPRCTMSITRTKGLLNAPGQNNCFLNSAVQVLWHLDIFRRSFRDLVGHVCMGESCIFCALKELFAQFQYSQESALPPDALRKALAETFFDQRRFQLGFMDDAAECFENMLLRIHYHLASHDLEEMCSVAHCIPHQKFAMTLVEQTICHMCGATSEPLPFTQMVHYVSASALCTQAGKEKPVSFGELLYKAGGMGDIRDCPSSCGAKIQICRTLMNKPDIVSLGLVWDSERPTVDHIVNVLDTIGTSLRMHEMFHTVVDQIWARATTHNLVGIVTYYGKHYSTFFFHTKLRVWIYFDDATVREIGPQWQQVVEKCRKGHFQPLLLLYANPNGTPVQTASAPKAVLLCSNVGLKNPSELNKFILANSEVPSDMSHYANAQQWIQNNWHKTGEVPPNVTMKDFRPRTFSDSSVVEAGLKPSQGKAYDDEFLNDEYINRQIVESVLSKQRMHQRHQRLAIVNAAHNPQQLQQGGVRTSSSSLESFENSLREKMLEQLQEGRRRDSGNWSGERNSSSSSSSTSLDNPYALPNIKRFQKPLVPCPPEYANSMAAALDKGYDSYSISSTDSYSGPPGSPHKPLGGIQEECLVHVDVAKMTHVSKAVIQRALQDPFIEEVLAQRGPMEYERLWAQSDWLIRRSYEKEQTGDLEVAAFLSDCAAAKARVSMEAPYSNGQTLIAAKMKHSSCVMRSNMIYKRVKEIEMENKKRHRELETIHSRQGSRDSRRSGNHSRQNSRELLPPPPDSMLSDPMESSVAVYATLPKKSARKKLLQDEVGSSADVAPRVPPKNFSVKEFLEAEGEQERKTMSLMRSNSNPTGSIKSGDEAGEAVSAKDSKKVHKIKRKLMGGFLRRKNRSLPDLRDAEDSGAVSAPEDCGSSKTEKAKAAQISPLRGFHQTNRTNRPQLVKVTCPTVALAEVTGKTAPLPELPKPESRSEVDLYEDPEYATPTISNEKPIRVEDERSEEIRETFLGELQRKRAQLHEKRLQAANKAKNDTKTSSHALAQTPIQTPIPPQTKEPLDNNNNMKSVKNLATKFEKILRMPAPKSSCDEVDGKATEEPRIPPIGQPVPVAIPPPPLPAQPPFTRSSSIRSTSSTGSTGSDGMRRPPRPPDYETALQRRELMKKQRASISSSIDEELSNLPPPPNEILATPPLVRAQLASSSSISSTSSIKETEKVVSKSLIPPPHPAQAIIATHAVEPVEEPDHTIKHEVLPKSRTLSSSSTSSMKKKSVTFSDQVELVSCAEEIVEDFVPNPLLERVLKQHQEKVQEQLNSSMESIGSSSDSAALVAATAVNSSSTEFTCNLCHAKSVPANITYCPDCAFYMSRFQKAD</sequence>
<feature type="compositionally biased region" description="Low complexity" evidence="4">
    <location>
        <begin position="1306"/>
        <end position="1317"/>
    </location>
</feature>
<dbReference type="Proteomes" id="UP000594260">
    <property type="component" value="Unplaced"/>
</dbReference>
<feature type="region of interest" description="Disordered" evidence="4">
    <location>
        <begin position="1135"/>
        <end position="1241"/>
    </location>
</feature>
<dbReference type="RefSeq" id="XP_022648111.1">
    <property type="nucleotide sequence ID" value="XM_022792376.1"/>
</dbReference>
<evidence type="ECO:0000256" key="1">
    <source>
        <dbReference type="ARBA" id="ARBA00009085"/>
    </source>
</evidence>
<evidence type="ECO:0000313" key="7">
    <source>
        <dbReference type="Proteomes" id="UP000594260"/>
    </source>
</evidence>
<feature type="region of interest" description="Disordered" evidence="4">
    <location>
        <begin position="947"/>
        <end position="971"/>
    </location>
</feature>
<evidence type="ECO:0000256" key="2">
    <source>
        <dbReference type="ARBA" id="ARBA00022786"/>
    </source>
</evidence>
<feature type="compositionally biased region" description="Basic and acidic residues" evidence="4">
    <location>
        <begin position="797"/>
        <end position="817"/>
    </location>
</feature>
<feature type="compositionally biased region" description="Low complexity" evidence="4">
    <location>
        <begin position="570"/>
        <end position="579"/>
    </location>
</feature>
<feature type="region of interest" description="Disordered" evidence="4">
    <location>
        <begin position="589"/>
        <end position="620"/>
    </location>
</feature>
<dbReference type="PANTHER" id="PTHR22975:SF9">
    <property type="entry name" value="ECHINUS SPLICE FORM 3"/>
    <property type="match status" value="1"/>
</dbReference>
<dbReference type="EnsemblMetazoa" id="XM_022792393">
    <property type="protein sequence ID" value="XP_022648128"/>
    <property type="gene ID" value="LOC111244859"/>
</dbReference>
<dbReference type="InParanoid" id="A0A7M7J842"/>
<dbReference type="EnsemblMetazoa" id="XM_022792411">
    <property type="protein sequence ID" value="XP_022648146"/>
    <property type="gene ID" value="LOC111244859"/>
</dbReference>
<feature type="domain" description="USP" evidence="5">
    <location>
        <begin position="108"/>
        <end position="425"/>
    </location>
</feature>
<reference evidence="6" key="1">
    <citation type="submission" date="2021-01" db="UniProtKB">
        <authorList>
            <consortium name="EnsemblMetazoa"/>
        </authorList>
    </citation>
    <scope>IDENTIFICATION</scope>
</reference>
<feature type="compositionally biased region" description="Polar residues" evidence="4">
    <location>
        <begin position="560"/>
        <end position="569"/>
    </location>
</feature>
<dbReference type="RefSeq" id="XP_022648121.1">
    <property type="nucleotide sequence ID" value="XM_022792386.1"/>
</dbReference>
<dbReference type="EnsemblMetazoa" id="XM_022792357">
    <property type="protein sequence ID" value="XP_022648092"/>
    <property type="gene ID" value="LOC111244859"/>
</dbReference>
<dbReference type="Gene3D" id="3.90.70.10">
    <property type="entry name" value="Cysteine proteinases"/>
    <property type="match status" value="1"/>
</dbReference>
<feature type="region of interest" description="Disordered" evidence="4">
    <location>
        <begin position="890"/>
        <end position="926"/>
    </location>
</feature>
<dbReference type="GeneID" id="111244859"/>
<accession>A0A7M7J842</accession>
<dbReference type="InterPro" id="IPR038765">
    <property type="entry name" value="Papain-like_cys_pep_sf"/>
</dbReference>
<feature type="compositionally biased region" description="Low complexity" evidence="4">
    <location>
        <begin position="54"/>
        <end position="73"/>
    </location>
</feature>
<dbReference type="GO" id="GO:0004843">
    <property type="term" value="F:cysteine-type deubiquitinase activity"/>
    <property type="evidence" value="ECO:0007669"/>
    <property type="project" value="InterPro"/>
</dbReference>
<dbReference type="EnsemblMetazoa" id="XM_022792430">
    <property type="protein sequence ID" value="XP_022648165"/>
    <property type="gene ID" value="LOC111244859"/>
</dbReference>
<protein>
    <recommendedName>
        <fullName evidence="5">USP domain-containing protein</fullName>
    </recommendedName>
</protein>
<feature type="compositionally biased region" description="Basic and acidic residues" evidence="4">
    <location>
        <begin position="1194"/>
        <end position="1215"/>
    </location>
</feature>
<dbReference type="GO" id="GO:0016579">
    <property type="term" value="P:protein deubiquitination"/>
    <property type="evidence" value="ECO:0007669"/>
    <property type="project" value="InterPro"/>
</dbReference>